<dbReference type="PANTHER" id="PTHR31988">
    <property type="entry name" value="ESTERASE, PUTATIVE (DUF303)-RELATED"/>
    <property type="match status" value="1"/>
</dbReference>
<dbReference type="Gene3D" id="3.40.50.1110">
    <property type="entry name" value="SGNH hydrolase"/>
    <property type="match status" value="1"/>
</dbReference>
<keyword evidence="1" id="KW-0378">Hydrolase</keyword>
<dbReference type="Proteomes" id="UP000191257">
    <property type="component" value="Chromosome"/>
</dbReference>
<gene>
    <name evidence="4" type="ORF">A6J80_23730</name>
</gene>
<dbReference type="InterPro" id="IPR036514">
    <property type="entry name" value="SGNH_hydro_sf"/>
</dbReference>
<dbReference type="KEGG" id="pye:A6J80_23730"/>
<dbReference type="GO" id="GO:0016788">
    <property type="term" value="F:hydrolase activity, acting on ester bonds"/>
    <property type="evidence" value="ECO:0007669"/>
    <property type="project" value="UniProtKB-ARBA"/>
</dbReference>
<feature type="domain" description="Sialate O-acetylesterase" evidence="3">
    <location>
        <begin position="531"/>
        <end position="761"/>
    </location>
</feature>
<proteinExistence type="predicted"/>
<dbReference type="InterPro" id="IPR052940">
    <property type="entry name" value="Carb_Esterase_6"/>
</dbReference>
<dbReference type="RefSeq" id="WP_105291578.1">
    <property type="nucleotide sequence ID" value="NZ_CAWMZI010000001.1"/>
</dbReference>
<keyword evidence="2" id="KW-0175">Coiled coil</keyword>
<dbReference type="AlphaFoldDB" id="A0A2P1BUH9"/>
<protein>
    <recommendedName>
        <fullName evidence="3">Sialate O-acetylesterase domain-containing protein</fullName>
    </recommendedName>
</protein>
<evidence type="ECO:0000256" key="2">
    <source>
        <dbReference type="SAM" id="Coils"/>
    </source>
</evidence>
<dbReference type="SUPFAM" id="SSF52266">
    <property type="entry name" value="SGNH hydrolase"/>
    <property type="match status" value="1"/>
</dbReference>
<dbReference type="EMBL" id="CP020442">
    <property type="protein sequence ID" value="AVI58371.1"/>
    <property type="molecule type" value="Genomic_DNA"/>
</dbReference>
<dbReference type="InterPro" id="IPR005181">
    <property type="entry name" value="SASA"/>
</dbReference>
<dbReference type="STRING" id="147645.A6J80_17515"/>
<evidence type="ECO:0000313" key="5">
    <source>
        <dbReference type="Proteomes" id="UP000191257"/>
    </source>
</evidence>
<keyword evidence="5" id="KW-1185">Reference proteome</keyword>
<sequence length="776" mass="80267">MYSIPVWRGPAGGLEPEDRVRVDAAIETAETINARMAEATEAAEIATEAAAATDADAQATEAGRQQAVQAAGDAAAARAGAEAARLLAEQERQAAEAAAVAAALRAGYYDTIAAGRAAVADGESFAVRAGGADGLARPTIYRRDSATTQTAMVPIVSAGELGAYQTIGNAITTQGTSVVADRKYAYQAPLVAGKITRIRMIAATAGSVTLTQESIPGGIVVGQVATQVWGPLTLTVAAGINDITLPTPIEAVPGAYLAIRANGRLSYQGSEPEAVDSFAISTISSTIAFVYSDVRLDLQYDIEPDFPAASSLAATVKRNDAALTTLTPAVAVATERASAASARMESLGGQSQILGAPSPTQGDTTTLASSQITYAWAEPVARRSRVKRLRGYAYQYPISVAIYTITGGAFTRQVVHNITVTPQAWFDLDAAAIRAAVGADIVAEPGQLVGVYCRTYRTPVGAGIPATPYYALSGASGTLPSLVTSLRVEVQTEMESLVSDTDPVVQRAVALATQVTPGYQPTVGYILVWGIGQSNLAGRATGASAYTIEAGRSYKWSPSGNALVTLVEPTGTDATALTGRTGIGSAMAKSVLDATGGRIGVIFVNSAVGGTRIDTHWASGGSSWTAAQAMWDAALADIAAKRLNIVGSAVAFVQGESNGDVGTSGADYKAAFADLRSRILAKMGSPRIPIIMSQIGVDRDATDPLPYAVIRQAQAEIVRDTDGVFMAASSAKFFKDRSLMMDQFHYTAPAYDELGNAMGEGVLARGMGMRPAGLVE</sequence>
<accession>A0A2P1BUH9</accession>
<evidence type="ECO:0000259" key="3">
    <source>
        <dbReference type="Pfam" id="PF03629"/>
    </source>
</evidence>
<reference evidence="4" key="1">
    <citation type="submission" date="2017-12" db="EMBL/GenBank/DDBJ databases">
        <title>FDA dAtabase for Regulatory Grade micrObial Sequences (FDA-ARGOS): Supporting development and validation of Infectious Disease Dx tests.</title>
        <authorList>
            <person name="Campos J."/>
            <person name="Goldberg B."/>
            <person name="Tallon L."/>
            <person name="Sadzewicz L."/>
            <person name="Sengamalay N."/>
            <person name="Ott S."/>
            <person name="Godinez A."/>
            <person name="Nagaraj S."/>
            <person name="Vyas G."/>
            <person name="Aluvathingal J."/>
            <person name="Nadendla S."/>
            <person name="Geyer C."/>
            <person name="Nandy P."/>
            <person name="Hobson J."/>
            <person name="Sichtig H."/>
        </authorList>
    </citation>
    <scope>NUCLEOTIDE SEQUENCE</scope>
    <source>
        <strain evidence="4">FDAARGOS_252</strain>
    </source>
</reference>
<organism evidence="4 5">
    <name type="scientific">Paracoccus yeei</name>
    <dbReference type="NCBI Taxonomy" id="147645"/>
    <lineage>
        <taxon>Bacteria</taxon>
        <taxon>Pseudomonadati</taxon>
        <taxon>Pseudomonadota</taxon>
        <taxon>Alphaproteobacteria</taxon>
        <taxon>Rhodobacterales</taxon>
        <taxon>Paracoccaceae</taxon>
        <taxon>Paracoccus</taxon>
    </lineage>
</organism>
<evidence type="ECO:0000256" key="1">
    <source>
        <dbReference type="ARBA" id="ARBA00022801"/>
    </source>
</evidence>
<dbReference type="Pfam" id="PF03629">
    <property type="entry name" value="SASA"/>
    <property type="match status" value="1"/>
</dbReference>
<dbReference type="PANTHER" id="PTHR31988:SF19">
    <property type="entry name" value="9-O-ACETYL-N-ACETYLNEURAMINIC ACID DEACETYLASE-RELATED"/>
    <property type="match status" value="1"/>
</dbReference>
<evidence type="ECO:0000313" key="4">
    <source>
        <dbReference type="EMBL" id="AVI58371.1"/>
    </source>
</evidence>
<name>A0A2P1BUH9_9RHOB</name>
<feature type="coiled-coil region" evidence="2">
    <location>
        <begin position="22"/>
        <end position="49"/>
    </location>
</feature>